<keyword evidence="1" id="KW-0472">Membrane</keyword>
<keyword evidence="3" id="KW-1185">Reference proteome</keyword>
<dbReference type="RefSeq" id="WP_131802005.1">
    <property type="nucleotide sequence ID" value="NZ_BNAC01000004.1"/>
</dbReference>
<protein>
    <submittedName>
        <fullName evidence="2">Uncharacterized protein</fullName>
    </submittedName>
</protein>
<evidence type="ECO:0000313" key="3">
    <source>
        <dbReference type="Proteomes" id="UP000199022"/>
    </source>
</evidence>
<gene>
    <name evidence="2" type="ORF">SAMN05661030_1851</name>
</gene>
<accession>A0A1I1N1N6</accession>
<dbReference type="Proteomes" id="UP000199022">
    <property type="component" value="Unassembled WGS sequence"/>
</dbReference>
<keyword evidence="1" id="KW-1133">Transmembrane helix</keyword>
<keyword evidence="1" id="KW-0812">Transmembrane</keyword>
<proteinExistence type="predicted"/>
<name>A0A1I1N1N6_9ACTN</name>
<dbReference type="AlphaFoldDB" id="A0A1I1N1N6"/>
<organism evidence="2 3">
    <name type="scientific">Klenkia taihuensis</name>
    <dbReference type="NCBI Taxonomy" id="1225127"/>
    <lineage>
        <taxon>Bacteria</taxon>
        <taxon>Bacillati</taxon>
        <taxon>Actinomycetota</taxon>
        <taxon>Actinomycetes</taxon>
        <taxon>Geodermatophilales</taxon>
        <taxon>Geodermatophilaceae</taxon>
        <taxon>Klenkia</taxon>
    </lineage>
</organism>
<evidence type="ECO:0000256" key="1">
    <source>
        <dbReference type="SAM" id="Phobius"/>
    </source>
</evidence>
<dbReference type="EMBL" id="FOMD01000002">
    <property type="protein sequence ID" value="SFC89398.1"/>
    <property type="molecule type" value="Genomic_DNA"/>
</dbReference>
<feature type="transmembrane region" description="Helical" evidence="1">
    <location>
        <begin position="59"/>
        <end position="88"/>
    </location>
</feature>
<evidence type="ECO:0000313" key="2">
    <source>
        <dbReference type="EMBL" id="SFC89398.1"/>
    </source>
</evidence>
<sequence>MQEDEPPAMPVTAVALIAAAVLHALTCLLLTTSLPQYVPVVFDASLEPAVAGTRVLATALALGDGVVVAGTAAVAGGYLAYLVTWAVAVRRTRPGARS</sequence>
<reference evidence="3" key="1">
    <citation type="submission" date="2016-10" db="EMBL/GenBank/DDBJ databases">
        <authorList>
            <person name="Varghese N."/>
            <person name="Submissions S."/>
        </authorList>
    </citation>
    <scope>NUCLEOTIDE SEQUENCE [LARGE SCALE GENOMIC DNA]</scope>
    <source>
        <strain evidence="3">DSM 45962</strain>
    </source>
</reference>
<dbReference type="STRING" id="1225127.SAMN05661030_1851"/>